<dbReference type="OrthoDB" id="10069455at2759"/>
<reference evidence="20 21" key="1">
    <citation type="journal article" date="2018" name="Nat. Ecol. Evol.">
        <title>Shark genomes provide insights into elasmobranch evolution and the origin of vertebrates.</title>
        <authorList>
            <person name="Hara Y"/>
            <person name="Yamaguchi K"/>
            <person name="Onimaru K"/>
            <person name="Kadota M"/>
            <person name="Koyanagi M"/>
            <person name="Keeley SD"/>
            <person name="Tatsumi K"/>
            <person name="Tanaka K"/>
            <person name="Motone F"/>
            <person name="Kageyama Y"/>
            <person name="Nozu R"/>
            <person name="Adachi N"/>
            <person name="Nishimura O"/>
            <person name="Nakagawa R"/>
            <person name="Tanegashima C"/>
            <person name="Kiyatake I"/>
            <person name="Matsumoto R"/>
            <person name="Murakumo K"/>
            <person name="Nishida K"/>
            <person name="Terakita A"/>
            <person name="Kuratani S"/>
            <person name="Sato K"/>
            <person name="Hyodo S Kuraku.S."/>
        </authorList>
    </citation>
    <scope>NUCLEOTIDE SEQUENCE [LARGE SCALE GENOMIC DNA]</scope>
</reference>
<evidence type="ECO:0000256" key="5">
    <source>
        <dbReference type="ARBA" id="ARBA00022989"/>
    </source>
</evidence>
<evidence type="ECO:0000256" key="11">
    <source>
        <dbReference type="ARBA" id="ARBA00023228"/>
    </source>
</evidence>
<feature type="transmembrane region" description="Helical" evidence="17">
    <location>
        <begin position="70"/>
        <end position="92"/>
    </location>
</feature>
<dbReference type="Pfam" id="PF02101">
    <property type="entry name" value="Ocular_alb"/>
    <property type="match status" value="1"/>
</dbReference>
<dbReference type="PROSITE" id="PS50262">
    <property type="entry name" value="G_PROTEIN_RECEP_F1_2"/>
    <property type="match status" value="1"/>
</dbReference>
<dbReference type="EMBL" id="BEZZ01000457">
    <property type="protein sequence ID" value="GCC32736.1"/>
    <property type="molecule type" value="Genomic_DNA"/>
</dbReference>
<keyword evidence="9" id="KW-0325">Glycoprotein</keyword>
<dbReference type="GO" id="GO:0035240">
    <property type="term" value="F:dopamine binding"/>
    <property type="evidence" value="ECO:0007669"/>
    <property type="project" value="InterPro"/>
</dbReference>
<evidence type="ECO:0000256" key="10">
    <source>
        <dbReference type="ARBA" id="ARBA00023224"/>
    </source>
</evidence>
<evidence type="ECO:0000256" key="15">
    <source>
        <dbReference type="ARBA" id="ARBA00063198"/>
    </source>
</evidence>
<evidence type="ECO:0000256" key="6">
    <source>
        <dbReference type="ARBA" id="ARBA00023040"/>
    </source>
</evidence>
<evidence type="ECO:0000256" key="7">
    <source>
        <dbReference type="ARBA" id="ARBA00023136"/>
    </source>
</evidence>
<feature type="domain" description="G-protein coupled receptors family 1 profile" evidence="19">
    <location>
        <begin position="40"/>
        <end position="305"/>
    </location>
</feature>
<evidence type="ECO:0000256" key="16">
    <source>
        <dbReference type="ARBA" id="ARBA00070822"/>
    </source>
</evidence>
<keyword evidence="5 17" id="KW-1133">Transmembrane helix</keyword>
<feature type="transmembrane region" description="Helical" evidence="17">
    <location>
        <begin position="112"/>
        <end position="141"/>
    </location>
</feature>
<gene>
    <name evidence="20" type="ORF">chiPu_0011200</name>
</gene>
<dbReference type="GO" id="GO:0005765">
    <property type="term" value="C:lysosomal membrane"/>
    <property type="evidence" value="ECO:0007669"/>
    <property type="project" value="UniProtKB-SubCell"/>
</dbReference>
<dbReference type="STRING" id="137246.A0A401SQU1"/>
<dbReference type="PROSITE" id="PS50261">
    <property type="entry name" value="G_PROTEIN_RECEP_F2_4"/>
    <property type="match status" value="1"/>
</dbReference>
<keyword evidence="11" id="KW-0458">Lysosome</keyword>
<evidence type="ECO:0000256" key="3">
    <source>
        <dbReference type="ARBA" id="ARBA00022475"/>
    </source>
</evidence>
<keyword evidence="4 17" id="KW-0812">Transmembrane</keyword>
<organism evidence="20 21">
    <name type="scientific">Chiloscyllium punctatum</name>
    <name type="common">Brownbanded bambooshark</name>
    <name type="synonym">Hemiscyllium punctatum</name>
    <dbReference type="NCBI Taxonomy" id="137246"/>
    <lineage>
        <taxon>Eukaryota</taxon>
        <taxon>Metazoa</taxon>
        <taxon>Chordata</taxon>
        <taxon>Craniata</taxon>
        <taxon>Vertebrata</taxon>
        <taxon>Chondrichthyes</taxon>
        <taxon>Elasmobranchii</taxon>
        <taxon>Galeomorphii</taxon>
        <taxon>Galeoidea</taxon>
        <taxon>Orectolobiformes</taxon>
        <taxon>Hemiscylliidae</taxon>
        <taxon>Chiloscyllium</taxon>
    </lineage>
</organism>
<dbReference type="GO" id="GO:0016324">
    <property type="term" value="C:apical plasma membrane"/>
    <property type="evidence" value="ECO:0007669"/>
    <property type="project" value="UniProtKB-SubCell"/>
</dbReference>
<dbReference type="Proteomes" id="UP000287033">
    <property type="component" value="Unassembled WGS sequence"/>
</dbReference>
<dbReference type="GO" id="GO:0072544">
    <property type="term" value="F:L-DOPA binding"/>
    <property type="evidence" value="ECO:0007669"/>
    <property type="project" value="InterPro"/>
</dbReference>
<evidence type="ECO:0000259" key="19">
    <source>
        <dbReference type="PROSITE" id="PS50262"/>
    </source>
</evidence>
<dbReference type="InterPro" id="IPR017981">
    <property type="entry name" value="GPCR_2-like_7TM"/>
</dbReference>
<evidence type="ECO:0000256" key="8">
    <source>
        <dbReference type="ARBA" id="ARBA00023170"/>
    </source>
</evidence>
<dbReference type="PRINTS" id="PR00965">
    <property type="entry name" value="OCULARALBNSM"/>
</dbReference>
<dbReference type="GO" id="GO:0007166">
    <property type="term" value="P:cell surface receptor signaling pathway"/>
    <property type="evidence" value="ECO:0007669"/>
    <property type="project" value="InterPro"/>
</dbReference>
<dbReference type="FunFam" id="1.20.1070.10:FF:000144">
    <property type="entry name" value="G protein-coupled receptor 143"/>
    <property type="match status" value="1"/>
</dbReference>
<comment type="subcellular location">
    <subcellularLocation>
        <location evidence="2">Apical cell membrane</location>
        <topology evidence="2">Multi-pass membrane protein</topology>
    </subcellularLocation>
    <subcellularLocation>
        <location evidence="1">Lysosome membrane</location>
        <topology evidence="1">Multi-pass membrane protein</topology>
    </subcellularLocation>
    <subcellularLocation>
        <location evidence="13">Melanosome membrane</location>
        <topology evidence="13">Multi-pass membrane protein</topology>
    </subcellularLocation>
</comment>
<dbReference type="InterPro" id="IPR017452">
    <property type="entry name" value="GPCR_Rhodpsn_7TM"/>
</dbReference>
<feature type="transmembrane region" description="Helical" evidence="17">
    <location>
        <begin position="27"/>
        <end position="49"/>
    </location>
</feature>
<keyword evidence="3" id="KW-1003">Cell membrane</keyword>
<name>A0A401SQU1_CHIPU</name>
<evidence type="ECO:0000313" key="20">
    <source>
        <dbReference type="EMBL" id="GCC32736.1"/>
    </source>
</evidence>
<dbReference type="GO" id="GO:0050848">
    <property type="term" value="P:regulation of calcium-mediated signaling"/>
    <property type="evidence" value="ECO:0007669"/>
    <property type="project" value="TreeGrafter"/>
</dbReference>
<dbReference type="GO" id="GO:0035643">
    <property type="term" value="F:L-DOPA receptor activity"/>
    <property type="evidence" value="ECO:0007669"/>
    <property type="project" value="TreeGrafter"/>
</dbReference>
<evidence type="ECO:0000256" key="13">
    <source>
        <dbReference type="ARBA" id="ARBA00060435"/>
    </source>
</evidence>
<comment type="caution">
    <text evidence="20">The sequence shown here is derived from an EMBL/GenBank/DDBJ whole genome shotgun (WGS) entry which is preliminary data.</text>
</comment>
<evidence type="ECO:0000313" key="21">
    <source>
        <dbReference type="Proteomes" id="UP000287033"/>
    </source>
</evidence>
<dbReference type="GO" id="GO:0072545">
    <property type="term" value="F:L-tyrosine binding"/>
    <property type="evidence" value="ECO:0007669"/>
    <property type="project" value="InterPro"/>
</dbReference>
<evidence type="ECO:0000256" key="2">
    <source>
        <dbReference type="ARBA" id="ARBA00004424"/>
    </source>
</evidence>
<feature type="transmembrane region" description="Helical" evidence="17">
    <location>
        <begin position="200"/>
        <end position="226"/>
    </location>
</feature>
<dbReference type="AlphaFoldDB" id="A0A401SQU1"/>
<evidence type="ECO:0000256" key="9">
    <source>
        <dbReference type="ARBA" id="ARBA00023180"/>
    </source>
</evidence>
<comment type="similarity">
    <text evidence="14">Belongs to the G-protein coupled receptor OA family.</text>
</comment>
<dbReference type="PANTHER" id="PTHR15177">
    <property type="entry name" value="G-PROTEIN COUPLED RECEPTOR 143"/>
    <property type="match status" value="1"/>
</dbReference>
<keyword evidence="7 17" id="KW-0472">Membrane</keyword>
<comment type="function">
    <text evidence="12">Receptor for tyrosine, L-DOPA and dopamine. After binding to L-DOPA, stimulates Ca(2+) influx into the cytoplasm, increases secretion of the neurotrophic factor SERPINF1 and relocalizes beta arrestin at the plasma membrane; this ligand-dependent signaling occurs through a G(q)-mediated pathway in melanocytic cells. Its activity is mediated by G proteins which activate the phosphoinositide signaling pathway. Also plays a role as an intracellular G protein-coupled receptor involved in melanosome biogenesis, organization and transport.</text>
</comment>
<dbReference type="Gene3D" id="1.20.1070.10">
    <property type="entry name" value="Rhodopsin 7-helix transmembrane proteins"/>
    <property type="match status" value="1"/>
</dbReference>
<dbReference type="SUPFAM" id="SSF81321">
    <property type="entry name" value="Family A G protein-coupled receptor-like"/>
    <property type="match status" value="1"/>
</dbReference>
<dbReference type="GO" id="GO:0032438">
    <property type="term" value="P:melanosome organization"/>
    <property type="evidence" value="ECO:0007669"/>
    <property type="project" value="TreeGrafter"/>
</dbReference>
<evidence type="ECO:0000259" key="18">
    <source>
        <dbReference type="PROSITE" id="PS50261"/>
    </source>
</evidence>
<feature type="transmembrane region" description="Helical" evidence="17">
    <location>
        <begin position="247"/>
        <end position="272"/>
    </location>
</feature>
<accession>A0A401SQU1</accession>
<keyword evidence="6" id="KW-0297">G-protein coupled receptor</keyword>
<keyword evidence="10" id="KW-0807">Transducer</keyword>
<feature type="transmembrane region" description="Helical" evidence="17">
    <location>
        <begin position="153"/>
        <end position="180"/>
    </location>
</feature>
<comment type="subunit">
    <text evidence="15">Interacts with heterotrimeric G(i) proteins. Interacts with ARRB1 and ARRB2. Interacts with MLANA.</text>
</comment>
<dbReference type="PANTHER" id="PTHR15177:SF2">
    <property type="entry name" value="G-PROTEIN COUPLED RECEPTOR 143"/>
    <property type="match status" value="1"/>
</dbReference>
<sequence length="408" mass="46047">MASPRLETFCCPTRDAATDFVLGFQPVFFNAICVASASFSLIGTLAQVLPKRRLGYRRFSQYPLQKPSASSRILLIISICDILGCIGIITRASVWLGFPDLGRRISLNGTEIWPTAFCVSTAVWIQLFYSATFWWLFYYAVDAYLVVKRSSGFSILVLYHMLTWGLAILLLVEGVAMLYYPSISSCENGLEHAIPHYITTYVPLLLVLLVNPILFGKAASAVASLLKGRQGIYTENERRLGTQIKLRFFKILLVFIICWLPNLINESLLFYLELQPDMNRELLKNVKNAALITWFTMSILNPMQGFLSTLAFYGWTGWDFDFRFQKNEIQWELPTASASAENEYENPVAASLNYHDYLQECEKMMTENSHDSNDELCALSEGSATSTFEMNMPSELHDVSGNDADGDS</sequence>
<evidence type="ECO:0000256" key="12">
    <source>
        <dbReference type="ARBA" id="ARBA00054755"/>
    </source>
</evidence>
<evidence type="ECO:0000256" key="17">
    <source>
        <dbReference type="SAM" id="Phobius"/>
    </source>
</evidence>
<evidence type="ECO:0000256" key="14">
    <source>
        <dbReference type="ARBA" id="ARBA00061093"/>
    </source>
</evidence>
<proteinExistence type="inferred from homology"/>
<dbReference type="OMA" id="IWPATFC"/>
<evidence type="ECO:0000256" key="1">
    <source>
        <dbReference type="ARBA" id="ARBA00004155"/>
    </source>
</evidence>
<evidence type="ECO:0000256" key="4">
    <source>
        <dbReference type="ARBA" id="ARBA00022692"/>
    </source>
</evidence>
<keyword evidence="21" id="KW-1185">Reference proteome</keyword>
<protein>
    <recommendedName>
        <fullName evidence="16">G-protein coupled receptor 143</fullName>
    </recommendedName>
</protein>
<feature type="domain" description="G-protein coupled receptors family 2 profile 2" evidence="18">
    <location>
        <begin position="26"/>
        <end position="316"/>
    </location>
</feature>
<dbReference type="GO" id="GO:0033162">
    <property type="term" value="C:melanosome membrane"/>
    <property type="evidence" value="ECO:0007669"/>
    <property type="project" value="UniProtKB-SubCell"/>
</dbReference>
<feature type="transmembrane region" description="Helical" evidence="17">
    <location>
        <begin position="292"/>
        <end position="315"/>
    </location>
</feature>
<dbReference type="InterPro" id="IPR001414">
    <property type="entry name" value="GPR143"/>
</dbReference>
<keyword evidence="8" id="KW-0675">Receptor</keyword>